<sequence length="19" mass="2290">MRRCRPSMVQKSCKHLILC</sequence>
<organism evidence="1">
    <name type="scientific">Schistosoma mansoni</name>
    <name type="common">Blood fluke</name>
    <dbReference type="NCBI Taxonomy" id="6183"/>
    <lineage>
        <taxon>Eukaryota</taxon>
        <taxon>Metazoa</taxon>
        <taxon>Spiralia</taxon>
        <taxon>Lophotrochozoa</taxon>
        <taxon>Platyhelminthes</taxon>
        <taxon>Trematoda</taxon>
        <taxon>Digenea</taxon>
        <taxon>Strigeidida</taxon>
        <taxon>Schistosomatoidea</taxon>
        <taxon>Schistosomatidae</taxon>
        <taxon>Schistosoma</taxon>
    </lineage>
</organism>
<protein>
    <submittedName>
        <fullName evidence="1">Uncharacterized protein</fullName>
    </submittedName>
</protein>
<evidence type="ECO:0000313" key="1">
    <source>
        <dbReference type="EMBL" id="JAQ18773.1"/>
    </source>
</evidence>
<reference evidence="1" key="1">
    <citation type="journal article" date="2015" name="PLoS Negl. Trop. Dis.">
        <title>Schistosoma mansoni Egg, Adult Male and Female Comparative Gene Expression Analysis and Identification of Novel Genes by RNA-Seq.</title>
        <authorList>
            <person name="Anderson L."/>
            <person name="Amaral M.S."/>
            <person name="Beckedorff F."/>
            <person name="Silva L.F."/>
            <person name="Dazzani B."/>
            <person name="Oliveira K.C."/>
            <person name="Almeida G.T."/>
            <person name="Gomes M.R."/>
            <person name="Pires D.S."/>
            <person name="Setubal J.C."/>
            <person name="DeMarco R."/>
            <person name="Verjovski-Almeida S."/>
        </authorList>
    </citation>
    <scope>NUCLEOTIDE SEQUENCE</scope>
    <source>
        <strain evidence="1">BH</strain>
    </source>
</reference>
<accession>A0A146MGH0</accession>
<dbReference type="AlphaFoldDB" id="A0A146MGH0"/>
<gene>
    <name evidence="1" type="ORF">c2859_g2_i1</name>
</gene>
<dbReference type="EMBL" id="GDQY01000025">
    <property type="protein sequence ID" value="JAQ18773.1"/>
    <property type="molecule type" value="Transcribed_RNA"/>
</dbReference>
<proteinExistence type="predicted"/>
<name>A0A146MGH0_SCHMA</name>